<dbReference type="PROSITE" id="PS50222">
    <property type="entry name" value="EF_HAND_2"/>
    <property type="match status" value="1"/>
</dbReference>
<feature type="compositionally biased region" description="Basic residues" evidence="8">
    <location>
        <begin position="167"/>
        <end position="182"/>
    </location>
</feature>
<dbReference type="PANTHER" id="PTHR23347:SF6">
    <property type="entry name" value="FI17904P1"/>
    <property type="match status" value="1"/>
</dbReference>
<dbReference type="GO" id="GO:0005509">
    <property type="term" value="F:calcium ion binding"/>
    <property type="evidence" value="ECO:0007669"/>
    <property type="project" value="InterPro"/>
</dbReference>
<evidence type="ECO:0000313" key="11">
    <source>
        <dbReference type="EMBL" id="KAK7574449.1"/>
    </source>
</evidence>
<evidence type="ECO:0000256" key="3">
    <source>
        <dbReference type="ARBA" id="ARBA00022771"/>
    </source>
</evidence>
<dbReference type="SMART" id="SM00054">
    <property type="entry name" value="EFh"/>
    <property type="match status" value="2"/>
</dbReference>
<keyword evidence="5" id="KW-0106">Calcium</keyword>
<dbReference type="InterPro" id="IPR013087">
    <property type="entry name" value="Znf_C2H2_type"/>
</dbReference>
<dbReference type="FunFam" id="3.30.160.60:FF:000446">
    <property type="entry name" value="Zinc finger protein"/>
    <property type="match status" value="1"/>
</dbReference>
<dbReference type="EMBL" id="JBBCAQ010000037">
    <property type="protein sequence ID" value="KAK7574449.1"/>
    <property type="molecule type" value="Genomic_DNA"/>
</dbReference>
<evidence type="ECO:0000256" key="2">
    <source>
        <dbReference type="ARBA" id="ARBA00022737"/>
    </source>
</evidence>
<evidence type="ECO:0000259" key="10">
    <source>
        <dbReference type="PROSITE" id="PS50222"/>
    </source>
</evidence>
<dbReference type="SMART" id="SM00355">
    <property type="entry name" value="ZnF_C2H2"/>
    <property type="match status" value="7"/>
</dbReference>
<dbReference type="Pfam" id="PF10506">
    <property type="entry name" value="USHBP1_PDZ-bd"/>
    <property type="match status" value="1"/>
</dbReference>
<organism evidence="11 12">
    <name type="scientific">Parthenolecanium corni</name>
    <dbReference type="NCBI Taxonomy" id="536013"/>
    <lineage>
        <taxon>Eukaryota</taxon>
        <taxon>Metazoa</taxon>
        <taxon>Ecdysozoa</taxon>
        <taxon>Arthropoda</taxon>
        <taxon>Hexapoda</taxon>
        <taxon>Insecta</taxon>
        <taxon>Pterygota</taxon>
        <taxon>Neoptera</taxon>
        <taxon>Paraneoptera</taxon>
        <taxon>Hemiptera</taxon>
        <taxon>Sternorrhyncha</taxon>
        <taxon>Coccoidea</taxon>
        <taxon>Coccidae</taxon>
        <taxon>Parthenolecanium</taxon>
    </lineage>
</organism>
<dbReference type="GO" id="GO:0005634">
    <property type="term" value="C:nucleus"/>
    <property type="evidence" value="ECO:0007669"/>
    <property type="project" value="UniProtKB-ARBA"/>
</dbReference>
<dbReference type="PROSITE" id="PS00028">
    <property type="entry name" value="ZINC_FINGER_C2H2_1"/>
    <property type="match status" value="7"/>
</dbReference>
<feature type="compositionally biased region" description="Acidic residues" evidence="8">
    <location>
        <begin position="326"/>
        <end position="337"/>
    </location>
</feature>
<dbReference type="InterPro" id="IPR002048">
    <property type="entry name" value="EF_hand_dom"/>
</dbReference>
<feature type="coiled-coil region" evidence="7">
    <location>
        <begin position="945"/>
        <end position="1019"/>
    </location>
</feature>
<dbReference type="CDD" id="cd00051">
    <property type="entry name" value="EFh"/>
    <property type="match status" value="1"/>
</dbReference>
<dbReference type="SUPFAM" id="SSF47473">
    <property type="entry name" value="EF-hand"/>
    <property type="match status" value="1"/>
</dbReference>
<keyword evidence="3 6" id="KW-0863">Zinc-finger</keyword>
<evidence type="ECO:0000256" key="4">
    <source>
        <dbReference type="ARBA" id="ARBA00022833"/>
    </source>
</evidence>
<dbReference type="GO" id="GO:0006355">
    <property type="term" value="P:regulation of DNA-templated transcription"/>
    <property type="evidence" value="ECO:0007669"/>
    <property type="project" value="UniProtKB-ARBA"/>
</dbReference>
<feature type="coiled-coil region" evidence="7">
    <location>
        <begin position="1381"/>
        <end position="1476"/>
    </location>
</feature>
<dbReference type="GO" id="GO:0008270">
    <property type="term" value="F:zinc ion binding"/>
    <property type="evidence" value="ECO:0007669"/>
    <property type="project" value="UniProtKB-KW"/>
</dbReference>
<feature type="compositionally biased region" description="Acidic residues" evidence="8">
    <location>
        <begin position="308"/>
        <end position="318"/>
    </location>
</feature>
<feature type="domain" description="C2H2-type" evidence="9">
    <location>
        <begin position="495"/>
        <end position="522"/>
    </location>
</feature>
<dbReference type="SUPFAM" id="SSF57667">
    <property type="entry name" value="beta-beta-alpha zinc fingers"/>
    <property type="match status" value="4"/>
</dbReference>
<feature type="compositionally biased region" description="Basic and acidic residues" evidence="8">
    <location>
        <begin position="199"/>
        <end position="216"/>
    </location>
</feature>
<reference evidence="11 12" key="1">
    <citation type="submission" date="2024-03" db="EMBL/GenBank/DDBJ databases">
        <title>Adaptation during the transition from Ophiocordyceps entomopathogen to insect associate is accompanied by gene loss and intensified selection.</title>
        <authorList>
            <person name="Ward C.M."/>
            <person name="Onetto C.A."/>
            <person name="Borneman A.R."/>
        </authorList>
    </citation>
    <scope>NUCLEOTIDE SEQUENCE [LARGE SCALE GENOMIC DNA]</scope>
    <source>
        <strain evidence="11">AWRI1</strain>
        <tissue evidence="11">Single Adult Female</tissue>
    </source>
</reference>
<dbReference type="PANTHER" id="PTHR23347">
    <property type="entry name" value="COLORECTAL MUTANT CANCER PROTEIN MCC PROTEIN -RELATED"/>
    <property type="match status" value="1"/>
</dbReference>
<dbReference type="Proteomes" id="UP001367676">
    <property type="component" value="Unassembled WGS sequence"/>
</dbReference>
<dbReference type="Gene3D" id="1.10.238.10">
    <property type="entry name" value="EF-hand"/>
    <property type="match status" value="1"/>
</dbReference>
<feature type="domain" description="C2H2-type" evidence="9">
    <location>
        <begin position="411"/>
        <end position="438"/>
    </location>
</feature>
<accession>A0AAN9T9A3</accession>
<dbReference type="PROSITE" id="PS00018">
    <property type="entry name" value="EF_HAND_1"/>
    <property type="match status" value="1"/>
</dbReference>
<dbReference type="FunFam" id="3.30.160.60:FF:000110">
    <property type="entry name" value="Zinc finger protein-like"/>
    <property type="match status" value="1"/>
</dbReference>
<dbReference type="InterPro" id="IPR011992">
    <property type="entry name" value="EF-hand-dom_pair"/>
</dbReference>
<gene>
    <name evidence="11" type="ORF">V9T40_011640</name>
</gene>
<proteinExistence type="predicted"/>
<dbReference type="InterPro" id="IPR036236">
    <property type="entry name" value="Znf_C2H2_sf"/>
</dbReference>
<feature type="domain" description="C2H2-type" evidence="9">
    <location>
        <begin position="383"/>
        <end position="410"/>
    </location>
</feature>
<feature type="domain" description="C2H2-type" evidence="9">
    <location>
        <begin position="439"/>
        <end position="466"/>
    </location>
</feature>
<keyword evidence="7" id="KW-0175">Coiled coil</keyword>
<feature type="region of interest" description="Disordered" evidence="8">
    <location>
        <begin position="619"/>
        <end position="697"/>
    </location>
</feature>
<evidence type="ECO:0000256" key="6">
    <source>
        <dbReference type="PROSITE-ProRule" id="PRU00042"/>
    </source>
</evidence>
<dbReference type="PROSITE" id="PS50157">
    <property type="entry name" value="ZINC_FINGER_C2H2_2"/>
    <property type="match status" value="6"/>
</dbReference>
<feature type="compositionally biased region" description="Low complexity" evidence="8">
    <location>
        <begin position="623"/>
        <end position="651"/>
    </location>
</feature>
<sequence>MSSGEKKKIKNAIFGVCLQITIQYNEEHLHSNDHSELNEDMRCLICDTDVTHNSYNILYTVFESSGSLLSDNVNKVLKRDLDAVTTRSTVLCKRCYSLFGELDAAESKCAVIKNEIQSTYLKTCELYNDIHLLSVPGVACQTENVEQSTQLSEKQPDLKLKISLVSKRKRGRPVKSQQRKRGSSNNNIQDFSEISVQQETEKVRKTKDKSEKKETEVTSIVEEVVESRRTRSTTKTSAKKKSIPVPVVVEVETENIGKPEEFEVTIPSDVKLENIAEVEHETKKEDVQENGESFVPESVSYEPNDDNKNDDDDDDFEWKEEPFGDVQDDSTQSDDDRDEKSGDMNEEDWQSSSNTDGKKKQKRKKKRKRGDRKGERAFMVPIHECNQCGKKWRTVTELKSHIASHSDVRPFVCEICGQAYKMKKALDIHIGMHNGIHPFVCNYCNKSFTQKVGLEKHLPIHTGVTRFQCDLCGKRFIHQKSFNIHKMTHTGEKNIHCPICKLAVFSQSHLKRHYRVHTGERPYGCNICGKKFAEKYNLNAHARIHDPNSAGEGRRRCHTCPICGMTYDRKHKMADHLSSVHCMWQSPNLEFKSEDFYNMDVQQTVQNQHHLLPLQVQQTNAMQPQQGQVQQQPHSLQPQPASQPQQPQMSAPQPPPTQQPPPQMAPTHQAQQHHHIAHHPQQQHSPHHLQQHHAQSAVPSHHLLLTQHQIQQTLQTHISHHPAANTVTVAAVTPPPLQPISSVFQLVSVPSAAPDAAAAHHNRMNAVSASMPVPTLSNAKLKMTTKEAEELSVCSEETNSICDEERTRKLFQACDADGDGYIDSQDLALICRELNLDSCIEGLMHELGADEDGKISFDKFLTRKIALRPEIHALKKKHSSRDTNDYIPSSSNNSLGKHDCWEFDSGARDLSPEPSTLQRLIDSAGGGTNTGNLLQLANKLHLAALASLRAEISELNTRLQSVTEERDILETALKKCQEKSENSVIQRYEEQITELHSVIAELNKKLDNQKSRVIAEEEDGLSEGEYCVPSSFTNIDDGEKKPPEPTTRTDDDKKLKQLRLDCLNFKEVALKKEVELKHSRVLLNCAYEQIEKLKIKLRESENRRLELTNSPEVRRKTSFNSQLRSEISAPVMKVAERVRLPKMERSVTGSEIATLGVSHTEVAEHLVSGVQAECNIQELCRQDQKHLEIEAERLHSKLEHLKAQNNTLQISMHETREHCERMYILLGKYESNAIALKLSSDTSQEMIEKYESLVTLLSQQRSESAIVSEEEKNIRSKIAALKEEKNTVQSTVVELESYCSNPSEKVPKPNSCESKKLDLEMAVLMQDLMEIRESNAELRATVYMLDRERESLELKVAALQSQLQAFALVKSENQGEGNDKESRLQERLKEVAVTLEKVNKNADLRQKQSIELANQLKSTNCALMKTLERCKRKSQLRLRKLETEMITMMEKHAAQVRSLKQRIAFLEELNREKLSNIKLRENSVTVETTTDVSNTTKERQN</sequence>
<evidence type="ECO:0000259" key="9">
    <source>
        <dbReference type="PROSITE" id="PS50157"/>
    </source>
</evidence>
<feature type="compositionally biased region" description="Basic and acidic residues" evidence="8">
    <location>
        <begin position="1037"/>
        <end position="1052"/>
    </location>
</feature>
<feature type="compositionally biased region" description="Basic residues" evidence="8">
    <location>
        <begin position="359"/>
        <end position="371"/>
    </location>
</feature>
<evidence type="ECO:0000256" key="8">
    <source>
        <dbReference type="SAM" id="MobiDB-lite"/>
    </source>
</evidence>
<feature type="compositionally biased region" description="Pro residues" evidence="8">
    <location>
        <begin position="652"/>
        <end position="664"/>
    </location>
</feature>
<keyword evidence="1" id="KW-0479">Metal-binding</keyword>
<feature type="region of interest" description="Disordered" evidence="8">
    <location>
        <begin position="167"/>
        <end position="219"/>
    </location>
</feature>
<feature type="domain" description="EF-hand" evidence="10">
    <location>
        <begin position="802"/>
        <end position="837"/>
    </location>
</feature>
<keyword evidence="2" id="KW-0677">Repeat</keyword>
<keyword evidence="4" id="KW-0862">Zinc</keyword>
<comment type="caution">
    <text evidence="11">The sequence shown here is derived from an EMBL/GenBank/DDBJ whole genome shotgun (WGS) entry which is preliminary data.</text>
</comment>
<keyword evidence="12" id="KW-1185">Reference proteome</keyword>
<dbReference type="InterPro" id="IPR040171">
    <property type="entry name" value="USBP1-like"/>
</dbReference>
<dbReference type="InterPro" id="IPR019536">
    <property type="entry name" value="USHBP1_PDZ-bd"/>
</dbReference>
<feature type="domain" description="C2H2-type" evidence="9">
    <location>
        <begin position="523"/>
        <end position="550"/>
    </location>
</feature>
<dbReference type="FunFam" id="3.30.160.60:FF:002343">
    <property type="entry name" value="Zinc finger protein 33A"/>
    <property type="match status" value="1"/>
</dbReference>
<evidence type="ECO:0000256" key="5">
    <source>
        <dbReference type="ARBA" id="ARBA00022837"/>
    </source>
</evidence>
<feature type="region of interest" description="Disordered" evidence="8">
    <location>
        <begin position="280"/>
        <end position="376"/>
    </location>
</feature>
<dbReference type="InterPro" id="IPR018247">
    <property type="entry name" value="EF_Hand_1_Ca_BS"/>
</dbReference>
<evidence type="ECO:0000313" key="12">
    <source>
        <dbReference type="Proteomes" id="UP001367676"/>
    </source>
</evidence>
<feature type="coiled-coil region" evidence="7">
    <location>
        <begin position="1083"/>
        <end position="1110"/>
    </location>
</feature>
<feature type="domain" description="C2H2-type" evidence="9">
    <location>
        <begin position="467"/>
        <end position="494"/>
    </location>
</feature>
<feature type="compositionally biased region" description="Polar residues" evidence="8">
    <location>
        <begin position="183"/>
        <end position="198"/>
    </location>
</feature>
<name>A0AAN9T9A3_9HEMI</name>
<dbReference type="Pfam" id="PF13499">
    <property type="entry name" value="EF-hand_7"/>
    <property type="match status" value="1"/>
</dbReference>
<feature type="coiled-coil region" evidence="7">
    <location>
        <begin position="1184"/>
        <end position="1211"/>
    </location>
</feature>
<evidence type="ECO:0000256" key="7">
    <source>
        <dbReference type="SAM" id="Coils"/>
    </source>
</evidence>
<evidence type="ECO:0000256" key="1">
    <source>
        <dbReference type="ARBA" id="ARBA00022723"/>
    </source>
</evidence>
<protein>
    <submittedName>
        <fullName evidence="11">Uncharacterized protein</fullName>
    </submittedName>
</protein>
<dbReference type="Gene3D" id="3.30.160.60">
    <property type="entry name" value="Classic Zinc Finger"/>
    <property type="match status" value="5"/>
</dbReference>
<dbReference type="Pfam" id="PF00096">
    <property type="entry name" value="zf-C2H2"/>
    <property type="match status" value="3"/>
</dbReference>
<feature type="region of interest" description="Disordered" evidence="8">
    <location>
        <begin position="1031"/>
        <end position="1052"/>
    </location>
</feature>